<dbReference type="EMBL" id="BOOO01000055">
    <property type="protein sequence ID" value="GII34717.1"/>
    <property type="molecule type" value="Genomic_DNA"/>
</dbReference>
<sequence>MMLPPVPVQVSPYRGRPEFRCVDQAEWLRTAHAPVMGWCHMLVTLSGITAGEPDVVREIDHENRATSAADEGW</sequence>
<name>A0A8J3XB64_9ACTN</name>
<organism evidence="1 2">
    <name type="scientific">Planotetraspora mira</name>
    <dbReference type="NCBI Taxonomy" id="58121"/>
    <lineage>
        <taxon>Bacteria</taxon>
        <taxon>Bacillati</taxon>
        <taxon>Actinomycetota</taxon>
        <taxon>Actinomycetes</taxon>
        <taxon>Streptosporangiales</taxon>
        <taxon>Streptosporangiaceae</taxon>
        <taxon>Planotetraspora</taxon>
    </lineage>
</organism>
<proteinExistence type="predicted"/>
<protein>
    <submittedName>
        <fullName evidence="1">Uncharacterized protein</fullName>
    </submittedName>
</protein>
<accession>A0A8J3XB64</accession>
<keyword evidence="2" id="KW-1185">Reference proteome</keyword>
<gene>
    <name evidence="1" type="ORF">Pmi06nite_81590</name>
</gene>
<comment type="caution">
    <text evidence="1">The sequence shown here is derived from an EMBL/GenBank/DDBJ whole genome shotgun (WGS) entry which is preliminary data.</text>
</comment>
<dbReference type="Proteomes" id="UP000650628">
    <property type="component" value="Unassembled WGS sequence"/>
</dbReference>
<evidence type="ECO:0000313" key="1">
    <source>
        <dbReference type="EMBL" id="GII34717.1"/>
    </source>
</evidence>
<dbReference type="AlphaFoldDB" id="A0A8J3XB64"/>
<evidence type="ECO:0000313" key="2">
    <source>
        <dbReference type="Proteomes" id="UP000650628"/>
    </source>
</evidence>
<reference evidence="1 2" key="1">
    <citation type="submission" date="2021-01" db="EMBL/GenBank/DDBJ databases">
        <title>Whole genome shotgun sequence of Planotetraspora mira NBRC 15435.</title>
        <authorList>
            <person name="Komaki H."/>
            <person name="Tamura T."/>
        </authorList>
    </citation>
    <scope>NUCLEOTIDE SEQUENCE [LARGE SCALE GENOMIC DNA]</scope>
    <source>
        <strain evidence="1 2">NBRC 15435</strain>
    </source>
</reference>